<dbReference type="STRING" id="246437.L8Y7P9"/>
<dbReference type="AlphaFoldDB" id="L8Y7P9"/>
<dbReference type="PANTHER" id="PTHR11905:SF158">
    <property type="entry name" value="DISINTEGRIN AND METALLOPROTEINASE DOMAIN-CONTAINING PROTEIN 18"/>
    <property type="match status" value="1"/>
</dbReference>
<keyword evidence="1" id="KW-0732">Signal</keyword>
<dbReference type="GO" id="GO:0007229">
    <property type="term" value="P:integrin-mediated signaling pathway"/>
    <property type="evidence" value="ECO:0007669"/>
    <property type="project" value="UniProtKB-KW"/>
</dbReference>
<dbReference type="Proteomes" id="UP000011518">
    <property type="component" value="Unassembled WGS sequence"/>
</dbReference>
<accession>L8Y7P9</accession>
<feature type="chain" id="PRO_5003998299" evidence="1">
    <location>
        <begin position="17"/>
        <end position="150"/>
    </location>
</feature>
<dbReference type="GO" id="GO:0007339">
    <property type="term" value="P:binding of sperm to zona pellucida"/>
    <property type="evidence" value="ECO:0007669"/>
    <property type="project" value="TreeGrafter"/>
</dbReference>
<organism evidence="2 3">
    <name type="scientific">Tupaia chinensis</name>
    <name type="common">Chinese tree shrew</name>
    <name type="synonym">Tupaia belangeri chinensis</name>
    <dbReference type="NCBI Taxonomy" id="246437"/>
    <lineage>
        <taxon>Eukaryota</taxon>
        <taxon>Metazoa</taxon>
        <taxon>Chordata</taxon>
        <taxon>Craniata</taxon>
        <taxon>Vertebrata</taxon>
        <taxon>Euteleostomi</taxon>
        <taxon>Mammalia</taxon>
        <taxon>Eutheria</taxon>
        <taxon>Euarchontoglires</taxon>
        <taxon>Scandentia</taxon>
        <taxon>Tupaiidae</taxon>
        <taxon>Tupaia</taxon>
    </lineage>
</organism>
<keyword evidence="3" id="KW-1185">Reference proteome</keyword>
<sequence length="150" mass="16652">MFLLLALLAGLGSVQVRLESEGLFLHVTVPRKIQSNESEVSGNKVNCYYQGYAAEHPSSVVTLSVCSGLRGFLQFENISYGIEPLDSSARFEHIVYQMKNYHPDVPMFAENYSHIWHKDQPYKVHLGAQNSSSVTDNISSLSSNPESAAK</sequence>
<dbReference type="PANTHER" id="PTHR11905">
    <property type="entry name" value="ADAM A DISINTEGRIN AND METALLOPROTEASE DOMAIN"/>
    <property type="match status" value="1"/>
</dbReference>
<proteinExistence type="predicted"/>
<feature type="signal peptide" evidence="1">
    <location>
        <begin position="1"/>
        <end position="16"/>
    </location>
</feature>
<dbReference type="GO" id="GO:0007155">
    <property type="term" value="P:cell adhesion"/>
    <property type="evidence" value="ECO:0007669"/>
    <property type="project" value="TreeGrafter"/>
</dbReference>
<reference evidence="3" key="2">
    <citation type="journal article" date="2013" name="Nat. Commun.">
        <title>Genome of the Chinese tree shrew.</title>
        <authorList>
            <person name="Fan Y."/>
            <person name="Huang Z.Y."/>
            <person name="Cao C.C."/>
            <person name="Chen C.S."/>
            <person name="Chen Y.X."/>
            <person name="Fan D.D."/>
            <person name="He J."/>
            <person name="Hou H.L."/>
            <person name="Hu L."/>
            <person name="Hu X.T."/>
            <person name="Jiang X.T."/>
            <person name="Lai R."/>
            <person name="Lang Y.S."/>
            <person name="Liang B."/>
            <person name="Liao S.G."/>
            <person name="Mu D."/>
            <person name="Ma Y.Y."/>
            <person name="Niu Y.Y."/>
            <person name="Sun X.Q."/>
            <person name="Xia J.Q."/>
            <person name="Xiao J."/>
            <person name="Xiong Z.Q."/>
            <person name="Xu L."/>
            <person name="Yang L."/>
            <person name="Zhang Y."/>
            <person name="Zhao W."/>
            <person name="Zhao X.D."/>
            <person name="Zheng Y.T."/>
            <person name="Zhou J.M."/>
            <person name="Zhu Y.B."/>
            <person name="Zhang G.J."/>
            <person name="Wang J."/>
            <person name="Yao Y.G."/>
        </authorList>
    </citation>
    <scope>NUCLEOTIDE SEQUENCE [LARGE SCALE GENOMIC DNA]</scope>
</reference>
<reference evidence="3" key="1">
    <citation type="submission" date="2012-07" db="EMBL/GenBank/DDBJ databases">
        <title>Genome of the Chinese tree shrew, a rising model animal genetically related to primates.</title>
        <authorList>
            <person name="Zhang G."/>
            <person name="Fan Y."/>
            <person name="Yao Y."/>
            <person name="Huang Z."/>
        </authorList>
    </citation>
    <scope>NUCLEOTIDE SEQUENCE [LARGE SCALE GENOMIC DNA]</scope>
</reference>
<keyword evidence="2" id="KW-0401">Integrin</keyword>
<evidence type="ECO:0000256" key="1">
    <source>
        <dbReference type="SAM" id="SignalP"/>
    </source>
</evidence>
<evidence type="ECO:0000313" key="3">
    <source>
        <dbReference type="Proteomes" id="UP000011518"/>
    </source>
</evidence>
<protein>
    <submittedName>
        <fullName evidence="2">Disintegrin and metalloproteinase domain-containing protein 18</fullName>
    </submittedName>
</protein>
<dbReference type="GO" id="GO:0008584">
    <property type="term" value="P:male gonad development"/>
    <property type="evidence" value="ECO:0007669"/>
    <property type="project" value="TreeGrafter"/>
</dbReference>
<name>L8Y7P9_TUPCH</name>
<dbReference type="EMBL" id="KB364500">
    <property type="protein sequence ID" value="ELV12458.1"/>
    <property type="molecule type" value="Genomic_DNA"/>
</dbReference>
<dbReference type="GO" id="GO:0005886">
    <property type="term" value="C:plasma membrane"/>
    <property type="evidence" value="ECO:0007669"/>
    <property type="project" value="TreeGrafter"/>
</dbReference>
<gene>
    <name evidence="2" type="ORF">TREES_T100010222</name>
</gene>
<dbReference type="InParanoid" id="L8Y7P9"/>
<evidence type="ECO:0000313" key="2">
    <source>
        <dbReference type="EMBL" id="ELV12458.1"/>
    </source>
</evidence>